<evidence type="ECO:0000256" key="5">
    <source>
        <dbReference type="ARBA" id="ARBA00023136"/>
    </source>
</evidence>
<evidence type="ECO:0000256" key="6">
    <source>
        <dbReference type="SAM" id="MobiDB-lite"/>
    </source>
</evidence>
<evidence type="ECO:0000313" key="8">
    <source>
        <dbReference type="EMBL" id="PMD52795.1"/>
    </source>
</evidence>
<evidence type="ECO:0000256" key="4">
    <source>
        <dbReference type="ARBA" id="ARBA00022989"/>
    </source>
</evidence>
<organism evidence="8 9">
    <name type="scientific">Hyaloscypha bicolor E</name>
    <dbReference type="NCBI Taxonomy" id="1095630"/>
    <lineage>
        <taxon>Eukaryota</taxon>
        <taxon>Fungi</taxon>
        <taxon>Dikarya</taxon>
        <taxon>Ascomycota</taxon>
        <taxon>Pezizomycotina</taxon>
        <taxon>Leotiomycetes</taxon>
        <taxon>Helotiales</taxon>
        <taxon>Hyaloscyphaceae</taxon>
        <taxon>Hyaloscypha</taxon>
        <taxon>Hyaloscypha bicolor</taxon>
    </lineage>
</organism>
<protein>
    <submittedName>
        <fullName evidence="8">Uncharacterized protein</fullName>
    </submittedName>
</protein>
<keyword evidence="9" id="KW-1185">Reference proteome</keyword>
<comment type="subcellular location">
    <subcellularLocation>
        <location evidence="1">Membrane</location>
        <topology evidence="1">Multi-pass membrane protein</topology>
    </subcellularLocation>
</comment>
<keyword evidence="5 7" id="KW-0472">Membrane</keyword>
<gene>
    <name evidence="8" type="ORF">K444DRAFT_191717</name>
</gene>
<dbReference type="InParanoid" id="A0A2J6SPU3"/>
<name>A0A2J6SPU3_9HELO</name>
<dbReference type="PANTHER" id="PTHR30618:SF15">
    <property type="entry name" value="NICOTINAMIDE RIBOSIDE TRANSPORTER 1-RELATED"/>
    <property type="match status" value="1"/>
</dbReference>
<dbReference type="Gene3D" id="1.10.4160.10">
    <property type="entry name" value="Hydantoin permease"/>
    <property type="match status" value="1"/>
</dbReference>
<dbReference type="Pfam" id="PF02133">
    <property type="entry name" value="Transp_cyt_pur"/>
    <property type="match status" value="1"/>
</dbReference>
<feature type="transmembrane region" description="Helical" evidence="7">
    <location>
        <begin position="110"/>
        <end position="127"/>
    </location>
</feature>
<dbReference type="GO" id="GO:0005886">
    <property type="term" value="C:plasma membrane"/>
    <property type="evidence" value="ECO:0007669"/>
    <property type="project" value="TreeGrafter"/>
</dbReference>
<comment type="similarity">
    <text evidence="2">Belongs to the purine-cytosine permease (2.A.39) family.</text>
</comment>
<dbReference type="AlphaFoldDB" id="A0A2J6SPU3"/>
<dbReference type="GeneID" id="36579006"/>
<evidence type="ECO:0000313" key="9">
    <source>
        <dbReference type="Proteomes" id="UP000235371"/>
    </source>
</evidence>
<keyword evidence="4 7" id="KW-1133">Transmembrane helix</keyword>
<evidence type="ECO:0000256" key="7">
    <source>
        <dbReference type="SAM" id="Phobius"/>
    </source>
</evidence>
<dbReference type="GO" id="GO:0015205">
    <property type="term" value="F:nucleobase transmembrane transporter activity"/>
    <property type="evidence" value="ECO:0007669"/>
    <property type="project" value="TreeGrafter"/>
</dbReference>
<dbReference type="InterPro" id="IPR045225">
    <property type="entry name" value="Uracil/uridine/allantoin_perm"/>
</dbReference>
<evidence type="ECO:0000256" key="2">
    <source>
        <dbReference type="ARBA" id="ARBA00008974"/>
    </source>
</evidence>
<feature type="region of interest" description="Disordered" evidence="6">
    <location>
        <begin position="1"/>
        <end position="21"/>
    </location>
</feature>
<evidence type="ECO:0000256" key="1">
    <source>
        <dbReference type="ARBA" id="ARBA00004141"/>
    </source>
</evidence>
<keyword evidence="3 7" id="KW-0812">Transmembrane</keyword>
<dbReference type="PANTHER" id="PTHR30618">
    <property type="entry name" value="NCS1 FAMILY PURINE/PYRIMIDINE TRANSPORTER"/>
    <property type="match status" value="1"/>
</dbReference>
<accession>A0A2J6SPU3</accession>
<dbReference type="Proteomes" id="UP000235371">
    <property type="component" value="Unassembled WGS sequence"/>
</dbReference>
<dbReference type="RefSeq" id="XP_024729699.1">
    <property type="nucleotide sequence ID" value="XM_024870924.1"/>
</dbReference>
<evidence type="ECO:0000256" key="3">
    <source>
        <dbReference type="ARBA" id="ARBA00022692"/>
    </source>
</evidence>
<sequence length="128" mass="14441">MGRNRRAFREEEEHSNACHGNHTSRTVTITAMFLVFITVATEHVNGGTIQWNLLILMITVQQQLHPTSRCATFFAGVSIPSFQISVAITRNTVPYGMDLAGMFPRYLPRMRAYLILVILTCIAQPWSS</sequence>
<reference evidence="8 9" key="1">
    <citation type="submission" date="2016-04" db="EMBL/GenBank/DDBJ databases">
        <title>A degradative enzymes factory behind the ericoid mycorrhizal symbiosis.</title>
        <authorList>
            <consortium name="DOE Joint Genome Institute"/>
            <person name="Martino E."/>
            <person name="Morin E."/>
            <person name="Grelet G."/>
            <person name="Kuo A."/>
            <person name="Kohler A."/>
            <person name="Daghino S."/>
            <person name="Barry K."/>
            <person name="Choi C."/>
            <person name="Cichocki N."/>
            <person name="Clum A."/>
            <person name="Copeland A."/>
            <person name="Hainaut M."/>
            <person name="Haridas S."/>
            <person name="Labutti K."/>
            <person name="Lindquist E."/>
            <person name="Lipzen A."/>
            <person name="Khouja H.-R."/>
            <person name="Murat C."/>
            <person name="Ohm R."/>
            <person name="Olson A."/>
            <person name="Spatafora J."/>
            <person name="Veneault-Fourrey C."/>
            <person name="Henrissat B."/>
            <person name="Grigoriev I."/>
            <person name="Martin F."/>
            <person name="Perotto S."/>
        </authorList>
    </citation>
    <scope>NUCLEOTIDE SEQUENCE [LARGE SCALE GENOMIC DNA]</scope>
    <source>
        <strain evidence="8 9">E</strain>
    </source>
</reference>
<dbReference type="EMBL" id="KZ613895">
    <property type="protein sequence ID" value="PMD52795.1"/>
    <property type="molecule type" value="Genomic_DNA"/>
</dbReference>
<feature type="compositionally biased region" description="Basic and acidic residues" evidence="6">
    <location>
        <begin position="7"/>
        <end position="16"/>
    </location>
</feature>
<proteinExistence type="inferred from homology"/>
<dbReference type="InterPro" id="IPR001248">
    <property type="entry name" value="Pur-cyt_permease"/>
</dbReference>